<keyword evidence="2" id="KW-1185">Reference proteome</keyword>
<organism evidence="1">
    <name type="scientific">Rosellinia necatrix</name>
    <name type="common">White root-rot fungus</name>
    <dbReference type="NCBI Taxonomy" id="77044"/>
    <lineage>
        <taxon>Eukaryota</taxon>
        <taxon>Fungi</taxon>
        <taxon>Dikarya</taxon>
        <taxon>Ascomycota</taxon>
        <taxon>Pezizomycotina</taxon>
        <taxon>Sordariomycetes</taxon>
        <taxon>Xylariomycetidae</taxon>
        <taxon>Xylariales</taxon>
        <taxon>Xylariaceae</taxon>
        <taxon>Rosellinia</taxon>
    </lineage>
</organism>
<dbReference type="AlphaFoldDB" id="A0A1W2TAD6"/>
<accession>A0A1W2TAD6</accession>
<dbReference type="Proteomes" id="UP000054516">
    <property type="component" value="Unassembled WGS sequence"/>
</dbReference>
<dbReference type="EMBL" id="DF977579">
    <property type="protein sequence ID" value="GAP82324.1"/>
    <property type="molecule type" value="Genomic_DNA"/>
</dbReference>
<evidence type="ECO:0000313" key="2">
    <source>
        <dbReference type="Proteomes" id="UP000054516"/>
    </source>
</evidence>
<name>A0A1W2TAD6_ROSNE</name>
<proteinExistence type="predicted"/>
<sequence length="378" mass="42738">MADLTNTVKLINDTCVPVRYFLTDAEKYKSEAIVTDILSLLPFTSSLTDILTVKSIITNVVGLSAEITGSSLIQTAADFLSVKKSKEGILNPRETVERQAGNQAVLNRNQVKVEYISFNADKTSIFLTTFNTEPLLDSTELKLSKILVEQQQDKRPIPVSSVPSPWKKTTMEIKMTLDDSCVKPWRLLRIPNLHLTLGACTVEVMTQNVKDKSDIVDGIFCNTINDGEDNGSIYPYTFTSNSTSDETTLGGWHSTNSMIYFDAPGGRSGGCYRRLLNNCIPVVQLNNCHIRKEGEQHQSAETHGKLHVDQVLAWWWGRIKEREKHHRTIHGNKYWAISWSRTGEVYCLDATESHDVKSKFILVKKERYLTFMMCVRTH</sequence>
<protein>
    <submittedName>
        <fullName evidence="1">Uncharacterized protein</fullName>
    </submittedName>
</protein>
<evidence type="ECO:0000313" key="1">
    <source>
        <dbReference type="EMBL" id="GAP82324.1"/>
    </source>
</evidence>
<reference evidence="1" key="1">
    <citation type="submission" date="2016-03" db="EMBL/GenBank/DDBJ databases">
        <title>Draft genome sequence of Rosellinia necatrix.</title>
        <authorList>
            <person name="Kanematsu S."/>
        </authorList>
    </citation>
    <scope>NUCLEOTIDE SEQUENCE [LARGE SCALE GENOMIC DNA]</scope>
    <source>
        <strain evidence="1">W97</strain>
    </source>
</reference>
<gene>
    <name evidence="1" type="ORF">SAMD00023353_13400070</name>
</gene>